<dbReference type="EMBL" id="FOGD01000001">
    <property type="protein sequence ID" value="SEQ32554.1"/>
    <property type="molecule type" value="Genomic_DNA"/>
</dbReference>
<evidence type="ECO:0000313" key="2">
    <source>
        <dbReference type="Proteomes" id="UP000199766"/>
    </source>
</evidence>
<dbReference type="AlphaFoldDB" id="A0A1H9F3J0"/>
<sequence>MSTTTDYLAWLDAELDDAATDLAEHRSLNSPGFADAAARMVDLMTARSVLREFIASQTPNLTQ</sequence>
<gene>
    <name evidence="1" type="ORF">SAMN02982919_00447</name>
</gene>
<dbReference type="RefSeq" id="WP_091452064.1">
    <property type="nucleotide sequence ID" value="NZ_FOGD01000001.1"/>
</dbReference>
<evidence type="ECO:0000313" key="1">
    <source>
        <dbReference type="EMBL" id="SEQ32554.1"/>
    </source>
</evidence>
<dbReference type="Proteomes" id="UP000199766">
    <property type="component" value="Unassembled WGS sequence"/>
</dbReference>
<reference evidence="1 2" key="1">
    <citation type="submission" date="2016-10" db="EMBL/GenBank/DDBJ databases">
        <authorList>
            <person name="de Groot N.N."/>
        </authorList>
    </citation>
    <scope>NUCLEOTIDE SEQUENCE [LARGE SCALE GENOMIC DNA]</scope>
    <source>
        <strain evidence="1 2">ATCC 35958</strain>
    </source>
</reference>
<accession>A0A1H9F3J0</accession>
<dbReference type="STRING" id="180197.SAMN02982919_00447"/>
<proteinExistence type="predicted"/>
<keyword evidence="2" id="KW-1185">Reference proteome</keyword>
<name>A0A1H9F3J0_9BURK</name>
<protein>
    <submittedName>
        <fullName evidence="1">Uncharacterized protein</fullName>
    </submittedName>
</protein>
<organism evidence="1 2">
    <name type="scientific">Giesbergeria anulus</name>
    <dbReference type="NCBI Taxonomy" id="180197"/>
    <lineage>
        <taxon>Bacteria</taxon>
        <taxon>Pseudomonadati</taxon>
        <taxon>Pseudomonadota</taxon>
        <taxon>Betaproteobacteria</taxon>
        <taxon>Burkholderiales</taxon>
        <taxon>Comamonadaceae</taxon>
        <taxon>Giesbergeria</taxon>
    </lineage>
</organism>